<evidence type="ECO:0000259" key="4">
    <source>
        <dbReference type="SMART" id="SM00065"/>
    </source>
</evidence>
<evidence type="ECO:0000256" key="3">
    <source>
        <dbReference type="ARBA" id="ARBA00023012"/>
    </source>
</evidence>
<dbReference type="RefSeq" id="WP_009198902.1">
    <property type="nucleotide sequence ID" value="NZ_LVZK01000001.1"/>
</dbReference>
<dbReference type="AlphaFoldDB" id="A0A179B6L5"/>
<evidence type="ECO:0000313" key="5">
    <source>
        <dbReference type="EMBL" id="OAP86771.1"/>
    </source>
</evidence>
<protein>
    <recommendedName>
        <fullName evidence="4">GAF domain-containing protein</fullName>
    </recommendedName>
</protein>
<evidence type="ECO:0000256" key="1">
    <source>
        <dbReference type="ARBA" id="ARBA00022679"/>
    </source>
</evidence>
<name>A0A179B6L5_9ACTO</name>
<reference evidence="5 6" key="1">
    <citation type="submission" date="2016-04" db="EMBL/GenBank/DDBJ databases">
        <title>Peptidophaga gingivicola gen. nov., sp. nov., isolated from human subgingival plaque.</title>
        <authorList>
            <person name="Beall C.J."/>
            <person name="Mokrzan E.M."/>
            <person name="Griffen A.L."/>
            <person name="Leys E.J."/>
        </authorList>
    </citation>
    <scope>NUCLEOTIDE SEQUENCE [LARGE SCALE GENOMIC DNA]</scope>
    <source>
        <strain evidence="5 6">BA112</strain>
    </source>
</reference>
<keyword evidence="1" id="KW-0808">Transferase</keyword>
<evidence type="ECO:0000256" key="2">
    <source>
        <dbReference type="ARBA" id="ARBA00022777"/>
    </source>
</evidence>
<dbReference type="PANTHER" id="PTHR24421">
    <property type="entry name" value="NITRATE/NITRITE SENSOR PROTEIN NARX-RELATED"/>
    <property type="match status" value="1"/>
</dbReference>
<dbReference type="SMART" id="SM00065">
    <property type="entry name" value="GAF"/>
    <property type="match status" value="2"/>
</dbReference>
<dbReference type="EMBL" id="LVZK01000001">
    <property type="protein sequence ID" value="OAP86771.1"/>
    <property type="molecule type" value="Genomic_DNA"/>
</dbReference>
<dbReference type="STRING" id="1823756.A4H34_06585"/>
<dbReference type="InterPro" id="IPR003018">
    <property type="entry name" value="GAF"/>
</dbReference>
<dbReference type="SUPFAM" id="SSF55781">
    <property type="entry name" value="GAF domain-like"/>
    <property type="match status" value="2"/>
</dbReference>
<dbReference type="PANTHER" id="PTHR24421:SF56">
    <property type="entry name" value="OXYGEN SENSOR HISTIDINE KINASE RESPONSE REGULATOR DOST"/>
    <property type="match status" value="1"/>
</dbReference>
<dbReference type="InterPro" id="IPR011712">
    <property type="entry name" value="Sig_transdc_His_kin_sub3_dim/P"/>
</dbReference>
<dbReference type="Pfam" id="PF02518">
    <property type="entry name" value="HATPase_c"/>
    <property type="match status" value="1"/>
</dbReference>
<dbReference type="InterPro" id="IPR029016">
    <property type="entry name" value="GAF-like_dom_sf"/>
</dbReference>
<organism evidence="5 6">
    <name type="scientific">Peptidiphaga gingivicola</name>
    <dbReference type="NCBI Taxonomy" id="2741497"/>
    <lineage>
        <taxon>Bacteria</taxon>
        <taxon>Bacillati</taxon>
        <taxon>Actinomycetota</taxon>
        <taxon>Actinomycetes</taxon>
        <taxon>Actinomycetales</taxon>
        <taxon>Actinomycetaceae</taxon>
        <taxon>Peptidiphaga</taxon>
    </lineage>
</organism>
<dbReference type="InterPro" id="IPR050482">
    <property type="entry name" value="Sensor_HK_TwoCompSys"/>
</dbReference>
<dbReference type="Gene3D" id="3.30.565.10">
    <property type="entry name" value="Histidine kinase-like ATPase, C-terminal domain"/>
    <property type="match status" value="1"/>
</dbReference>
<dbReference type="Pfam" id="PF07730">
    <property type="entry name" value="HisKA_3"/>
    <property type="match status" value="1"/>
</dbReference>
<accession>A0A179B6L5</accession>
<dbReference type="Gene3D" id="3.30.450.40">
    <property type="match status" value="2"/>
</dbReference>
<evidence type="ECO:0000313" key="6">
    <source>
        <dbReference type="Proteomes" id="UP000078368"/>
    </source>
</evidence>
<dbReference type="InterPro" id="IPR036890">
    <property type="entry name" value="HATPase_C_sf"/>
</dbReference>
<dbReference type="Proteomes" id="UP000078368">
    <property type="component" value="Unassembled WGS sequence"/>
</dbReference>
<feature type="domain" description="GAF" evidence="4">
    <location>
        <begin position="19"/>
        <end position="163"/>
    </location>
</feature>
<dbReference type="GO" id="GO:0046983">
    <property type="term" value="F:protein dimerization activity"/>
    <property type="evidence" value="ECO:0007669"/>
    <property type="project" value="InterPro"/>
</dbReference>
<gene>
    <name evidence="5" type="ORF">A4H34_06585</name>
</gene>
<keyword evidence="2" id="KW-0418">Kinase</keyword>
<dbReference type="Gene3D" id="1.20.5.1930">
    <property type="match status" value="1"/>
</dbReference>
<comment type="caution">
    <text evidence="5">The sequence shown here is derived from an EMBL/GenBank/DDBJ whole genome shotgun (WGS) entry which is preliminary data.</text>
</comment>
<dbReference type="SUPFAM" id="SSF55874">
    <property type="entry name" value="ATPase domain of HSP90 chaperone/DNA topoisomerase II/histidine kinase"/>
    <property type="match status" value="1"/>
</dbReference>
<keyword evidence="6" id="KW-1185">Reference proteome</keyword>
<dbReference type="GO" id="GO:0016020">
    <property type="term" value="C:membrane"/>
    <property type="evidence" value="ECO:0007669"/>
    <property type="project" value="InterPro"/>
</dbReference>
<keyword evidence="3" id="KW-0902">Two-component regulatory system</keyword>
<dbReference type="Pfam" id="PF13185">
    <property type="entry name" value="GAF_2"/>
    <property type="match status" value="2"/>
</dbReference>
<feature type="domain" description="GAF" evidence="4">
    <location>
        <begin position="184"/>
        <end position="327"/>
    </location>
</feature>
<sequence>MIDPSELLRRALDLTSRLDHYSALQAFVESAATLTGARYGALSVLDLRGNTVQLVYSGLDSMSNGLIGHPPMGYGLFGEMPDDAYIIRNNLAEEFPDPPWPDDHPPMDNFLGVPLVVRGRPFGHLYLAHKDGDFSDDDGEAIMMLARAASIAVENSRLFAESVVRAQWIAASRAISTALLEGKDEEDVLALIAYEMRRVAKADVALIVLEGVAGAWTCEIADGEGASEIVGVDFPPTGRAQSVIRDGQGMIIDSMSRQAQLQVPMLASYGSALYAPMVAKGSTMGVIILLRAQDKQEFDLSDLAMAEAVAKQAALALELADARHIQAQASQLEERAQISRDLHDLAIQQLFASGMELTAVRNDLAASGAAPETALESLDNAINSIDESVGQIRQIIYSLRDPQATAPIVSRLRREVEHGAKILGFRPKLRIVNLGTAVDGGLHTEIDDELGADVADDVVAVVRECIANAAKHARAASVGIDIAIENHRVSVTVIDDGQGIGRDLSRRSGLSNLAARARRHHGTFSIRPGSGGENGGGTKIEWTALVE</sequence>
<dbReference type="GO" id="GO:0000155">
    <property type="term" value="F:phosphorelay sensor kinase activity"/>
    <property type="evidence" value="ECO:0007669"/>
    <property type="project" value="InterPro"/>
</dbReference>
<proteinExistence type="predicted"/>
<dbReference type="InterPro" id="IPR003594">
    <property type="entry name" value="HATPase_dom"/>
</dbReference>